<dbReference type="Pfam" id="PF00989">
    <property type="entry name" value="PAS"/>
    <property type="match status" value="2"/>
</dbReference>
<dbReference type="SMART" id="SM00091">
    <property type="entry name" value="PAS"/>
    <property type="match status" value="3"/>
</dbReference>
<gene>
    <name evidence="8" type="ORF">SAMN04487962_12025</name>
</gene>
<feature type="domain" description="PAC" evidence="7">
    <location>
        <begin position="317"/>
        <end position="369"/>
    </location>
</feature>
<dbReference type="InterPro" id="IPR051310">
    <property type="entry name" value="MCP_chemotaxis"/>
</dbReference>
<dbReference type="InterPro" id="IPR004090">
    <property type="entry name" value="Chemotax_Me-accpt_rcpt"/>
</dbReference>
<dbReference type="STRING" id="430453.SAMN04487962_12025"/>
<evidence type="ECO:0000259" key="5">
    <source>
        <dbReference type="PROSITE" id="PS50111"/>
    </source>
</evidence>
<feature type="domain" description="PAS" evidence="6">
    <location>
        <begin position="243"/>
        <end position="288"/>
    </location>
</feature>
<keyword evidence="1" id="KW-0145">Chemotaxis</keyword>
<dbReference type="SMART" id="SM00086">
    <property type="entry name" value="PAC"/>
    <property type="match status" value="4"/>
</dbReference>
<dbReference type="AlphaFoldDB" id="A0A1I0GRF6"/>
<dbReference type="InterPro" id="IPR000014">
    <property type="entry name" value="PAS"/>
</dbReference>
<dbReference type="Gene3D" id="3.30.450.20">
    <property type="entry name" value="PAS domain"/>
    <property type="match status" value="3"/>
</dbReference>
<dbReference type="GO" id="GO:0007165">
    <property type="term" value="P:signal transduction"/>
    <property type="evidence" value="ECO:0007669"/>
    <property type="project" value="UniProtKB-KW"/>
</dbReference>
<dbReference type="CDD" id="cd00130">
    <property type="entry name" value="PAS"/>
    <property type="match status" value="3"/>
</dbReference>
<organism evidence="8 9">
    <name type="scientific">Marinobacter segnicrescens</name>
    <dbReference type="NCBI Taxonomy" id="430453"/>
    <lineage>
        <taxon>Bacteria</taxon>
        <taxon>Pseudomonadati</taxon>
        <taxon>Pseudomonadota</taxon>
        <taxon>Gammaproteobacteria</taxon>
        <taxon>Pseudomonadales</taxon>
        <taxon>Marinobacteraceae</taxon>
        <taxon>Marinobacter</taxon>
    </lineage>
</organism>
<dbReference type="SMART" id="SM00283">
    <property type="entry name" value="MA"/>
    <property type="match status" value="1"/>
</dbReference>
<evidence type="ECO:0000256" key="4">
    <source>
        <dbReference type="PROSITE-ProRule" id="PRU00284"/>
    </source>
</evidence>
<dbReference type="InterPro" id="IPR001610">
    <property type="entry name" value="PAC"/>
</dbReference>
<accession>A0A1I0GRF6</accession>
<dbReference type="PROSITE" id="PS50111">
    <property type="entry name" value="CHEMOTAXIS_TRANSDUC_2"/>
    <property type="match status" value="1"/>
</dbReference>
<feature type="domain" description="Methyl-accepting transducer" evidence="5">
    <location>
        <begin position="480"/>
        <end position="574"/>
    </location>
</feature>
<dbReference type="InterPro" id="IPR004089">
    <property type="entry name" value="MCPsignal_dom"/>
</dbReference>
<feature type="domain" description="PAS" evidence="6">
    <location>
        <begin position="11"/>
        <end position="56"/>
    </location>
</feature>
<comment type="similarity">
    <text evidence="3">Belongs to the methyl-accepting chemotaxis (MCP) protein family.</text>
</comment>
<dbReference type="GO" id="GO:0004888">
    <property type="term" value="F:transmembrane signaling receptor activity"/>
    <property type="evidence" value="ECO:0007669"/>
    <property type="project" value="InterPro"/>
</dbReference>
<dbReference type="OrthoDB" id="7991996at2"/>
<dbReference type="GO" id="GO:0005886">
    <property type="term" value="C:plasma membrane"/>
    <property type="evidence" value="ECO:0007669"/>
    <property type="project" value="TreeGrafter"/>
</dbReference>
<evidence type="ECO:0000313" key="8">
    <source>
        <dbReference type="EMBL" id="SET73959.1"/>
    </source>
</evidence>
<evidence type="ECO:0000259" key="6">
    <source>
        <dbReference type="PROSITE" id="PS50112"/>
    </source>
</evidence>
<dbReference type="InterPro" id="IPR035965">
    <property type="entry name" value="PAS-like_dom_sf"/>
</dbReference>
<dbReference type="PROSITE" id="PS50112">
    <property type="entry name" value="PAS"/>
    <property type="match status" value="3"/>
</dbReference>
<dbReference type="PROSITE" id="PS50113">
    <property type="entry name" value="PAC"/>
    <property type="match status" value="2"/>
</dbReference>
<name>A0A1I0GRF6_9GAMM</name>
<dbReference type="EMBL" id="FOHZ01000020">
    <property type="protein sequence ID" value="SET73959.1"/>
    <property type="molecule type" value="Genomic_DNA"/>
</dbReference>
<dbReference type="Pfam" id="PF13426">
    <property type="entry name" value="PAS_9"/>
    <property type="match status" value="1"/>
</dbReference>
<dbReference type="SUPFAM" id="SSF58104">
    <property type="entry name" value="Methyl-accepting chemotaxis protein (MCP) signaling domain"/>
    <property type="match status" value="1"/>
</dbReference>
<evidence type="ECO:0000256" key="2">
    <source>
        <dbReference type="ARBA" id="ARBA00023224"/>
    </source>
</evidence>
<protein>
    <submittedName>
        <fullName evidence="8">Methyl-accepting chemotaxis sensory transducer with Pas/Pac sensor</fullName>
    </submittedName>
</protein>
<feature type="domain" description="PAC" evidence="7">
    <location>
        <begin position="75"/>
        <end position="125"/>
    </location>
</feature>
<keyword evidence="9" id="KW-1185">Reference proteome</keyword>
<dbReference type="GO" id="GO:0006355">
    <property type="term" value="P:regulation of DNA-templated transcription"/>
    <property type="evidence" value="ECO:0007669"/>
    <property type="project" value="InterPro"/>
</dbReference>
<dbReference type="PANTHER" id="PTHR43531">
    <property type="entry name" value="PROTEIN ICFG"/>
    <property type="match status" value="1"/>
</dbReference>
<dbReference type="InterPro" id="IPR000700">
    <property type="entry name" value="PAS-assoc_C"/>
</dbReference>
<dbReference type="PANTHER" id="PTHR43531:SF11">
    <property type="entry name" value="METHYL-ACCEPTING CHEMOTAXIS PROTEIN 3"/>
    <property type="match status" value="1"/>
</dbReference>
<reference evidence="9" key="1">
    <citation type="submission" date="2016-10" db="EMBL/GenBank/DDBJ databases">
        <authorList>
            <person name="Varghese N."/>
            <person name="Submissions S."/>
        </authorList>
    </citation>
    <scope>NUCLEOTIDE SEQUENCE [LARGE SCALE GENOMIC DNA]</scope>
    <source>
        <strain evidence="9">CGMCC 1.6489</strain>
    </source>
</reference>
<dbReference type="Pfam" id="PF00015">
    <property type="entry name" value="MCPsignal"/>
    <property type="match status" value="1"/>
</dbReference>
<evidence type="ECO:0000313" key="9">
    <source>
        <dbReference type="Proteomes" id="UP000198762"/>
    </source>
</evidence>
<evidence type="ECO:0000259" key="7">
    <source>
        <dbReference type="PROSITE" id="PS50113"/>
    </source>
</evidence>
<dbReference type="GO" id="GO:0006935">
    <property type="term" value="P:chemotaxis"/>
    <property type="evidence" value="ECO:0007669"/>
    <property type="project" value="UniProtKB-KW"/>
</dbReference>
<keyword evidence="2 4" id="KW-0807">Transducer</keyword>
<evidence type="ECO:0000256" key="1">
    <source>
        <dbReference type="ARBA" id="ARBA00022500"/>
    </source>
</evidence>
<dbReference type="Gene3D" id="1.10.287.950">
    <property type="entry name" value="Methyl-accepting chemotaxis protein"/>
    <property type="match status" value="1"/>
</dbReference>
<sequence>MVLFLSRLLFSSSNASDILENAPHAVVSVDQQGAISFVNLAAERLWGCPRGQVIGQPASRLLGQSANPVLSGQQREAELSLTSMDGRTFWAHLAVAGNARSRSQTTTLFIRDISEERYARELMNQTLEQAMDAVVSIDENNCVSVFNATAEKLWGYRRDEVLGRNVKMLVPEAFRARHDEYVNRNRTTGENRIVGSYRELHIQRKDGSWFWGQAAISKTEFDGRITYTAFIKDVTEEVERRQQMEMLSMVADRANSGIVITNRDGAIEYINAGFEHLTGYHLEEIRGKKPGPLLQGPGTDPGTVRDIRSKLDRAEPFYTEILNYHKNGTPYWVSLSIAPVFGDNGQVERFISVEADITASKQQTVDFTRRMSAIENAMAIVEYSPDGNYLSANQLVQDKCGGGDGAARVAAALWSQLPADARTQLSQQGEFSGKASVEAEGIPALALDYQVVALKDFNGDVRRYVLFGIDITDRHMALMETREAMDSVLQGSKQISGFVSTINDIADQTNLLALNAAIEAARAGDAGRGFAVVAEEVRSLARKSSTSASEIDALVEGTHQKVTALASSLSRIEG</sequence>
<evidence type="ECO:0000256" key="3">
    <source>
        <dbReference type="ARBA" id="ARBA00029447"/>
    </source>
</evidence>
<dbReference type="PRINTS" id="PR00260">
    <property type="entry name" value="CHEMTRNSDUCR"/>
</dbReference>
<dbReference type="Proteomes" id="UP000198762">
    <property type="component" value="Unassembled WGS sequence"/>
</dbReference>
<proteinExistence type="inferred from homology"/>
<dbReference type="SUPFAM" id="SSF55785">
    <property type="entry name" value="PYP-like sensor domain (PAS domain)"/>
    <property type="match status" value="3"/>
</dbReference>
<feature type="domain" description="PAS" evidence="6">
    <location>
        <begin position="119"/>
        <end position="172"/>
    </location>
</feature>
<dbReference type="InterPro" id="IPR013767">
    <property type="entry name" value="PAS_fold"/>
</dbReference>
<dbReference type="NCBIfam" id="TIGR00229">
    <property type="entry name" value="sensory_box"/>
    <property type="match status" value="3"/>
</dbReference>